<gene>
    <name evidence="1" type="ORF">H4W79_000470</name>
</gene>
<dbReference type="Pfam" id="PF06224">
    <property type="entry name" value="AlkZ-like"/>
    <property type="match status" value="1"/>
</dbReference>
<dbReference type="EMBL" id="JADBDY010000001">
    <property type="protein sequence ID" value="MBE1456256.1"/>
    <property type="molecule type" value="Genomic_DNA"/>
</dbReference>
<evidence type="ECO:0000313" key="1">
    <source>
        <dbReference type="EMBL" id="MBE1456256.1"/>
    </source>
</evidence>
<dbReference type="RefSeq" id="WP_191268836.1">
    <property type="nucleotide sequence ID" value="NZ_BMXJ01000002.1"/>
</dbReference>
<dbReference type="PANTHER" id="PTHR30528:SF0">
    <property type="entry name" value="CYTOPLASMIC PROTEIN"/>
    <property type="match status" value="1"/>
</dbReference>
<keyword evidence="2" id="KW-1185">Reference proteome</keyword>
<evidence type="ECO:0000313" key="2">
    <source>
        <dbReference type="Proteomes" id="UP000598217"/>
    </source>
</evidence>
<protein>
    <submittedName>
        <fullName evidence="1">Uncharacterized protein YcaQ</fullName>
    </submittedName>
</protein>
<accession>A0ABR9HB58</accession>
<dbReference type="PANTHER" id="PTHR30528">
    <property type="entry name" value="CYTOPLASMIC PROTEIN"/>
    <property type="match status" value="1"/>
</dbReference>
<organism evidence="1 2">
    <name type="scientific">Nocardiopsis terrae</name>
    <dbReference type="NCBI Taxonomy" id="372655"/>
    <lineage>
        <taxon>Bacteria</taxon>
        <taxon>Bacillati</taxon>
        <taxon>Actinomycetota</taxon>
        <taxon>Actinomycetes</taxon>
        <taxon>Streptosporangiales</taxon>
        <taxon>Nocardiopsidaceae</taxon>
        <taxon>Nocardiopsis</taxon>
    </lineage>
</organism>
<dbReference type="Proteomes" id="UP000598217">
    <property type="component" value="Unassembled WGS sequence"/>
</dbReference>
<name>A0ABR9HB58_9ACTN</name>
<reference evidence="1 2" key="1">
    <citation type="submission" date="2020-10" db="EMBL/GenBank/DDBJ databases">
        <title>Sequencing the genomes of 1000 actinobacteria strains.</title>
        <authorList>
            <person name="Klenk H.-P."/>
        </authorList>
    </citation>
    <scope>NUCLEOTIDE SEQUENCE [LARGE SCALE GENOMIC DNA]</scope>
    <source>
        <strain evidence="1 2">DSM 45157</strain>
    </source>
</reference>
<proteinExistence type="predicted"/>
<comment type="caution">
    <text evidence="1">The sequence shown here is derived from an EMBL/GenBank/DDBJ whole genome shotgun (WGS) entry which is preliminary data.</text>
</comment>
<dbReference type="InterPro" id="IPR009351">
    <property type="entry name" value="AlkZ-like"/>
</dbReference>
<sequence>MPAPHPRRDAEFSLSQARRIALAAQGFHDPRPGSGPTLTHLARVVRRVGLLQIDSVNVLARSQYLPVFARLGGYDPALLDRAATTAAGNSPARLVECWAHEASLVPPATHRLMRYRMERNRAQERVGWMNGIREDRPELVKAVHEEVARIGPATAREVEAALAHDAPRAKEHWGWNWSEVKKCLEYLFWIGDLTSNGRNSQFERRYDLPERVLPAEVHALPHPAPEEAHRELVAIAARAHGIATEPDLRDYFRLKGSESRAAVADLVDSGELVPATVRGWGRPAYLHKDARVPRRVDARALLSPFDSLVWTRDRAEELFGFRYRLEIYVPAAKRVHGYYVLPFLLGEELVARVDLKADRASGTLLARRVTLEEDAPAETVPELVEQLKEMAAWLGLENGVGGEGLDSPRR</sequence>